<dbReference type="KEGG" id="crb:17893840"/>
<keyword evidence="1" id="KW-0732">Signal</keyword>
<proteinExistence type="predicted"/>
<name>R0I556_9BRAS</name>
<reference evidence="3" key="1">
    <citation type="journal article" date="2013" name="Nat. Genet.">
        <title>The Capsella rubella genome and the genomic consequences of rapid mating system evolution.</title>
        <authorList>
            <person name="Slotte T."/>
            <person name="Hazzouri K.M."/>
            <person name="Agren J.A."/>
            <person name="Koenig D."/>
            <person name="Maumus F."/>
            <person name="Guo Y.L."/>
            <person name="Steige K."/>
            <person name="Platts A.E."/>
            <person name="Escobar J.S."/>
            <person name="Newman L.K."/>
            <person name="Wang W."/>
            <person name="Mandakova T."/>
            <person name="Vello E."/>
            <person name="Smith L.M."/>
            <person name="Henz S.R."/>
            <person name="Steffen J."/>
            <person name="Takuno S."/>
            <person name="Brandvain Y."/>
            <person name="Coop G."/>
            <person name="Andolfatto P."/>
            <person name="Hu T.T."/>
            <person name="Blanchette M."/>
            <person name="Clark R.M."/>
            <person name="Quesneville H."/>
            <person name="Nordborg M."/>
            <person name="Gaut B.S."/>
            <person name="Lysak M.A."/>
            <person name="Jenkins J."/>
            <person name="Grimwood J."/>
            <person name="Chapman J."/>
            <person name="Prochnik S."/>
            <person name="Shu S."/>
            <person name="Rokhsar D."/>
            <person name="Schmutz J."/>
            <person name="Weigel D."/>
            <person name="Wright S.I."/>
        </authorList>
    </citation>
    <scope>NUCLEOTIDE SEQUENCE [LARGE SCALE GENOMIC DNA]</scope>
    <source>
        <strain evidence="3">cv. Monte Gargano</strain>
    </source>
</reference>
<organism evidence="2 3">
    <name type="scientific">Capsella rubella</name>
    <dbReference type="NCBI Taxonomy" id="81985"/>
    <lineage>
        <taxon>Eukaryota</taxon>
        <taxon>Viridiplantae</taxon>
        <taxon>Streptophyta</taxon>
        <taxon>Embryophyta</taxon>
        <taxon>Tracheophyta</taxon>
        <taxon>Spermatophyta</taxon>
        <taxon>Magnoliopsida</taxon>
        <taxon>eudicotyledons</taxon>
        <taxon>Gunneridae</taxon>
        <taxon>Pentapetalae</taxon>
        <taxon>rosids</taxon>
        <taxon>malvids</taxon>
        <taxon>Brassicales</taxon>
        <taxon>Brassicaceae</taxon>
        <taxon>Camelineae</taxon>
        <taxon>Capsella</taxon>
    </lineage>
</organism>
<evidence type="ECO:0000313" key="3">
    <source>
        <dbReference type="Proteomes" id="UP000029121"/>
    </source>
</evidence>
<dbReference type="OrthoDB" id="1071150at2759"/>
<evidence type="ECO:0008006" key="4">
    <source>
        <dbReference type="Google" id="ProtNLM"/>
    </source>
</evidence>
<sequence length="75" mass="8687">MCMFCGLYLWSLIHTLCNSNSDESILHTSLFGLEGSCIDRINVHAQRSKTKKKVLIYQHDYSYICFFLSSLVHII</sequence>
<feature type="chain" id="PRO_5004342143" description="Secreted protein" evidence="1">
    <location>
        <begin position="20"/>
        <end position="75"/>
    </location>
</feature>
<keyword evidence="3" id="KW-1185">Reference proteome</keyword>
<accession>R0I556</accession>
<protein>
    <recommendedName>
        <fullName evidence="4">Secreted protein</fullName>
    </recommendedName>
</protein>
<dbReference type="EMBL" id="KB870807">
    <property type="protein sequence ID" value="EOA33155.1"/>
    <property type="molecule type" value="Genomic_DNA"/>
</dbReference>
<gene>
    <name evidence="2" type="ORF">CARUB_v10016496mg</name>
</gene>
<evidence type="ECO:0000313" key="2">
    <source>
        <dbReference type="EMBL" id="EOA33155.1"/>
    </source>
</evidence>
<dbReference type="Proteomes" id="UP000029121">
    <property type="component" value="Unassembled WGS sequence"/>
</dbReference>
<evidence type="ECO:0000256" key="1">
    <source>
        <dbReference type="SAM" id="SignalP"/>
    </source>
</evidence>
<dbReference type="AlphaFoldDB" id="R0I556"/>
<feature type="signal peptide" evidence="1">
    <location>
        <begin position="1"/>
        <end position="19"/>
    </location>
</feature>